<dbReference type="InterPro" id="IPR050075">
    <property type="entry name" value="LeuD"/>
</dbReference>
<dbReference type="CDD" id="cd01577">
    <property type="entry name" value="IPMI_Swivel"/>
    <property type="match status" value="1"/>
</dbReference>
<evidence type="ECO:0000313" key="12">
    <source>
        <dbReference type="EMBL" id="QCI27006.1"/>
    </source>
</evidence>
<evidence type="ECO:0000256" key="3">
    <source>
        <dbReference type="ARBA" id="ARBA00004729"/>
    </source>
</evidence>
<keyword evidence="8 10" id="KW-0456">Lyase</keyword>
<comment type="similarity">
    <text evidence="4 10">Belongs to the LeuD family. LeuD type 1 subfamily.</text>
</comment>
<comment type="catalytic activity">
    <reaction evidence="1 10">
        <text>(2R,3S)-3-isopropylmalate = (2S)-2-isopropylmalate</text>
        <dbReference type="Rhea" id="RHEA:32287"/>
        <dbReference type="ChEBI" id="CHEBI:1178"/>
        <dbReference type="ChEBI" id="CHEBI:35121"/>
        <dbReference type="EC" id="4.2.1.33"/>
    </reaction>
</comment>
<accession>A0A4D6YAI1</accession>
<dbReference type="Pfam" id="PF00694">
    <property type="entry name" value="Aconitase_C"/>
    <property type="match status" value="1"/>
</dbReference>
<dbReference type="FunFam" id="3.20.19.10:FF:000003">
    <property type="entry name" value="3-isopropylmalate dehydratase small subunit"/>
    <property type="match status" value="1"/>
</dbReference>
<dbReference type="InterPro" id="IPR015928">
    <property type="entry name" value="Aconitase/3IPM_dehydase_swvl"/>
</dbReference>
<dbReference type="EC" id="4.2.1.33" evidence="10"/>
<dbReference type="NCBIfam" id="NF002458">
    <property type="entry name" value="PRK01641.1"/>
    <property type="match status" value="1"/>
</dbReference>
<dbReference type="OrthoDB" id="9777465at2"/>
<dbReference type="UniPathway" id="UPA00048">
    <property type="reaction ID" value="UER00071"/>
</dbReference>
<evidence type="ECO:0000256" key="8">
    <source>
        <dbReference type="ARBA" id="ARBA00023239"/>
    </source>
</evidence>
<evidence type="ECO:0000259" key="11">
    <source>
        <dbReference type="Pfam" id="PF00694"/>
    </source>
</evidence>
<keyword evidence="9 10" id="KW-0100">Branched-chain amino acid biosynthesis</keyword>
<dbReference type="Proteomes" id="UP000298782">
    <property type="component" value="Plasmid pLeu"/>
</dbReference>
<dbReference type="NCBIfam" id="TIGR00171">
    <property type="entry name" value="leuD"/>
    <property type="match status" value="1"/>
</dbReference>
<comment type="subunit">
    <text evidence="5 10">Heterodimer of LeuC and LeuD.</text>
</comment>
<keyword evidence="7 10" id="KW-0028">Amino-acid biosynthesis</keyword>
<sequence>MNITSIYKGFLLPLNISDIDTDAIIPKEFLQKVTKKGFGKHLFNNWKYIDCDNKILNPDFNLNKECYKNATVLLTRNNFGCGSSREHAVWALLDYGIKVIIASSYSDIFYTNSFNNQLLLITLNIAIIDSIFLLLKKKETLEVIINLIENYIIIHNKKYYFSLSNFHRLCILNGLDEIDFTLQHLNEIKNYESTIPKFFSYKK</sequence>
<evidence type="ECO:0000256" key="4">
    <source>
        <dbReference type="ARBA" id="ARBA00009845"/>
    </source>
</evidence>
<reference evidence="12 13" key="2">
    <citation type="submission" date="2019-05" db="EMBL/GenBank/DDBJ databases">
        <title>Genome evolution of the obligate endosymbiont Buchnera aphidicola.</title>
        <authorList>
            <person name="Moran N.A."/>
        </authorList>
    </citation>
    <scope>NUCLEOTIDE SEQUENCE [LARGE SCALE GENOMIC DNA]</scope>
    <source>
        <strain evidence="12 13">Tca</strain>
        <plasmid evidence="13">pleu</plasmid>
    </source>
</reference>
<dbReference type="HAMAP" id="MF_01031">
    <property type="entry name" value="LeuD_type1"/>
    <property type="match status" value="1"/>
</dbReference>
<evidence type="ECO:0000256" key="2">
    <source>
        <dbReference type="ARBA" id="ARBA00002695"/>
    </source>
</evidence>
<comment type="pathway">
    <text evidence="3 10">Amino-acid biosynthesis; L-leucine biosynthesis; L-leucine from 3-methyl-2-oxobutanoate: step 2/4.</text>
</comment>
<evidence type="ECO:0000256" key="10">
    <source>
        <dbReference type="HAMAP-Rule" id="MF_01031"/>
    </source>
</evidence>
<evidence type="ECO:0000256" key="6">
    <source>
        <dbReference type="ARBA" id="ARBA00022430"/>
    </source>
</evidence>
<name>A0A4D6YAI1_9GAMM</name>
<evidence type="ECO:0000256" key="1">
    <source>
        <dbReference type="ARBA" id="ARBA00000491"/>
    </source>
</evidence>
<dbReference type="SUPFAM" id="SSF52016">
    <property type="entry name" value="LeuD/IlvD-like"/>
    <property type="match status" value="1"/>
</dbReference>
<evidence type="ECO:0000313" key="13">
    <source>
        <dbReference type="Proteomes" id="UP000298782"/>
    </source>
</evidence>
<keyword evidence="13" id="KW-1185">Reference proteome</keyword>
<evidence type="ECO:0000256" key="9">
    <source>
        <dbReference type="ARBA" id="ARBA00023304"/>
    </source>
</evidence>
<dbReference type="GO" id="GO:0009098">
    <property type="term" value="P:L-leucine biosynthetic process"/>
    <property type="evidence" value="ECO:0007669"/>
    <property type="project" value="UniProtKB-UniRule"/>
</dbReference>
<protein>
    <recommendedName>
        <fullName evidence="10">3-isopropylmalate dehydratase small subunit</fullName>
        <ecNumber evidence="10">4.2.1.33</ecNumber>
    </recommendedName>
    <alternativeName>
        <fullName evidence="10">Alpha-IPM isomerase</fullName>
        <shortName evidence="10">IPMI</shortName>
    </alternativeName>
    <alternativeName>
        <fullName evidence="10">Isopropylmalate isomerase</fullName>
    </alternativeName>
</protein>
<evidence type="ECO:0000256" key="5">
    <source>
        <dbReference type="ARBA" id="ARBA00011271"/>
    </source>
</evidence>
<feature type="domain" description="Aconitase A/isopropylmalate dehydratase small subunit swivel" evidence="11">
    <location>
        <begin position="3"/>
        <end position="123"/>
    </location>
</feature>
<gene>
    <name evidence="10 12" type="primary">leuD</name>
    <name evidence="12" type="ORF">D9V80_02450</name>
</gene>
<proteinExistence type="inferred from homology"/>
<dbReference type="AlphaFoldDB" id="A0A4D6YAI1"/>
<comment type="function">
    <text evidence="2 10">Catalyzes the isomerization between 2-isopropylmalate and 3-isopropylmalate, via the formation of 2-isopropylmaleate.</text>
</comment>
<dbReference type="InterPro" id="IPR004431">
    <property type="entry name" value="3-IsopropMal_deHydase_ssu"/>
</dbReference>
<keyword evidence="6 10" id="KW-0432">Leucine biosynthesis</keyword>
<reference evidence="12 13" key="1">
    <citation type="submission" date="2018-12" db="EMBL/GenBank/DDBJ databases">
        <authorList>
            <person name="Chong R.A."/>
        </authorList>
    </citation>
    <scope>NUCLEOTIDE SEQUENCE [LARGE SCALE GENOMIC DNA]</scope>
    <source>
        <strain evidence="12 13">Tca</strain>
        <plasmid evidence="13">pleu</plasmid>
    </source>
</reference>
<geneLocation type="plasmid" evidence="13">
    <name>pleu</name>
</geneLocation>
<dbReference type="GO" id="GO:0009316">
    <property type="term" value="C:3-isopropylmalate dehydratase complex"/>
    <property type="evidence" value="ECO:0007669"/>
    <property type="project" value="InterPro"/>
</dbReference>
<keyword evidence="12" id="KW-0614">Plasmid</keyword>
<dbReference type="Gene3D" id="3.20.19.10">
    <property type="entry name" value="Aconitase, domain 4"/>
    <property type="match status" value="1"/>
</dbReference>
<dbReference type="PANTHER" id="PTHR43345:SF5">
    <property type="entry name" value="3-ISOPROPYLMALATE DEHYDRATASE SMALL SUBUNIT"/>
    <property type="match status" value="1"/>
</dbReference>
<evidence type="ECO:0000256" key="7">
    <source>
        <dbReference type="ARBA" id="ARBA00022605"/>
    </source>
</evidence>
<dbReference type="GO" id="GO:0003861">
    <property type="term" value="F:3-isopropylmalate dehydratase activity"/>
    <property type="evidence" value="ECO:0007669"/>
    <property type="project" value="UniProtKB-UniRule"/>
</dbReference>
<organism evidence="12 13">
    <name type="scientific">Buchnera aphidicola</name>
    <name type="common">Thelaxes californica</name>
    <dbReference type="NCBI Taxonomy" id="1315998"/>
    <lineage>
        <taxon>Bacteria</taxon>
        <taxon>Pseudomonadati</taxon>
        <taxon>Pseudomonadota</taxon>
        <taxon>Gammaproteobacteria</taxon>
        <taxon>Enterobacterales</taxon>
        <taxon>Erwiniaceae</taxon>
        <taxon>Buchnera</taxon>
    </lineage>
</organism>
<dbReference type="RefSeq" id="WP_158353933.1">
    <property type="nucleotide sequence ID" value="NZ_CP034853.1"/>
</dbReference>
<dbReference type="InterPro" id="IPR033940">
    <property type="entry name" value="IPMI_Swivel"/>
</dbReference>
<dbReference type="PANTHER" id="PTHR43345">
    <property type="entry name" value="3-ISOPROPYLMALATE DEHYDRATASE SMALL SUBUNIT 2-RELATED-RELATED"/>
    <property type="match status" value="1"/>
</dbReference>
<dbReference type="EMBL" id="CP034853">
    <property type="protein sequence ID" value="QCI27006.1"/>
    <property type="molecule type" value="Genomic_DNA"/>
</dbReference>
<dbReference type="InterPro" id="IPR000573">
    <property type="entry name" value="AconitaseA/IPMdHydase_ssu_swvl"/>
</dbReference>